<keyword evidence="3" id="KW-0540">Nuclease</keyword>
<dbReference type="Pfam" id="PF00665">
    <property type="entry name" value="rve"/>
    <property type="match status" value="1"/>
</dbReference>
<reference evidence="10" key="1">
    <citation type="submission" date="2016-10" db="EMBL/GenBank/DDBJ databases">
        <authorList>
            <person name="Varghese N."/>
            <person name="Submissions S."/>
        </authorList>
    </citation>
    <scope>NUCLEOTIDE SEQUENCE [LARGE SCALE GENOMIC DNA]</scope>
    <source>
        <strain evidence="10">DSM 10014</strain>
    </source>
</reference>
<keyword evidence="2" id="KW-0548">Nucleotidyltransferase</keyword>
<dbReference type="GeneID" id="94021257"/>
<dbReference type="Pfam" id="PF09299">
    <property type="entry name" value="Mu-transpos_C"/>
    <property type="match status" value="1"/>
</dbReference>
<dbReference type="GO" id="GO:0035613">
    <property type="term" value="F:RNA stem-loop binding"/>
    <property type="evidence" value="ECO:0007669"/>
    <property type="project" value="TreeGrafter"/>
</dbReference>
<dbReference type="AlphaFoldDB" id="A0A1H2W473"/>
<dbReference type="Gene3D" id="3.30.420.10">
    <property type="entry name" value="Ribonuclease H-like superfamily/Ribonuclease H"/>
    <property type="match status" value="1"/>
</dbReference>
<evidence type="ECO:0000313" key="9">
    <source>
        <dbReference type="EMBL" id="SDW75064.1"/>
    </source>
</evidence>
<keyword evidence="5" id="KW-0378">Hydrolase</keyword>
<dbReference type="PANTHER" id="PTHR41694">
    <property type="entry name" value="ENDOGENOUS RETROVIRUS GROUP K MEMBER POL PROTEIN"/>
    <property type="match status" value="1"/>
</dbReference>
<dbReference type="SUPFAM" id="SSF53098">
    <property type="entry name" value="Ribonuclease H-like"/>
    <property type="match status" value="1"/>
</dbReference>
<dbReference type="InterPro" id="IPR015378">
    <property type="entry name" value="Transposase-like_Mu_C"/>
</dbReference>
<dbReference type="InterPro" id="IPR036388">
    <property type="entry name" value="WH-like_DNA-bd_sf"/>
</dbReference>
<dbReference type="InterPro" id="IPR009061">
    <property type="entry name" value="DNA-bd_dom_put_sf"/>
</dbReference>
<name>A0A1H2W473_9RHOB</name>
<keyword evidence="1" id="KW-0808">Transferase</keyword>
<dbReference type="GO" id="GO:0016787">
    <property type="term" value="F:hydrolase activity"/>
    <property type="evidence" value="ECO:0007669"/>
    <property type="project" value="UniProtKB-KW"/>
</dbReference>
<evidence type="ECO:0000256" key="2">
    <source>
        <dbReference type="ARBA" id="ARBA00022695"/>
    </source>
</evidence>
<dbReference type="SUPFAM" id="SSF46955">
    <property type="entry name" value="Putative DNA-binding domain"/>
    <property type="match status" value="1"/>
</dbReference>
<protein>
    <submittedName>
        <fullName evidence="9">Mu transposase, C-terminal</fullName>
    </submittedName>
</protein>
<feature type="domain" description="HTH Mu-type" evidence="8">
    <location>
        <begin position="1"/>
        <end position="78"/>
    </location>
</feature>
<accession>A0A1H2W473</accession>
<evidence type="ECO:0000256" key="4">
    <source>
        <dbReference type="ARBA" id="ARBA00022759"/>
    </source>
</evidence>
<sequence length="713" mass="78857">MLWVSAQQIADAAAAGLMPGLPTSKRRVNALAARDRWAETGLARVREGREGGGGLEYHVDALPAPARAAWLASHLTLEARDLRPVVADAPMDQSADARALILSLVHKFQADNALPQTAADAMFAEMFTGGSIELPTWIKTAVPSVSARSIARWRKAAHEGTATSRRGRPKGSGVLDVAHDGQVRAMMLAAIAKQPFLSAKHLRILVKDKFGKTLDVTCAKTGEIKTAPLPTIRMFQTVITRWKTEYRNELMRLTNPDGYRSHVRFAATGSQRAQRLNEVWQVDASPADVMLKGGRHSIYMAVDVYSRRAIVLVSKTPRASAVGLLVRKCIMAWGVPEKIHTDNGSDFVAKQTKRLFAALEIEVELSIAYEPTDKGIVERTIGTYQRDIAVCPGFIGHSVADRKIIEQRKAFDKRLGATDEALYDVDMDFAEFQEWSDIWAQDMYGRDQHSALKKRTPFEVAAAYAGPIRKIEHEAALDVLLAPIASNGGMRTVTKQGVRVDGAYYLPMSAMPGDEVLVRMDPADMGRVMLFDPETEAYLGEALNADLAGLNPAEVIAKAKAMQRAFEDEKLTDIRRASRKIGKRDVADAMRRDAAEKAGVMVAFPRAREVYTTPALEAARDASVLAPKEASKSRVSDDRLATMRAEHERTAEVVIKPETPKERFRRFLVLEQRIKAGEPVLPEEQKALAAYQRQPEYIGHMKIFEDFSWAMFG</sequence>
<dbReference type="RefSeq" id="WP_074635295.1">
    <property type="nucleotide sequence ID" value="NZ_CP160849.1"/>
</dbReference>
<dbReference type="InterPro" id="IPR003314">
    <property type="entry name" value="Mu-type_HTH"/>
</dbReference>
<evidence type="ECO:0000259" key="7">
    <source>
        <dbReference type="PROSITE" id="PS50994"/>
    </source>
</evidence>
<evidence type="ECO:0000256" key="3">
    <source>
        <dbReference type="ARBA" id="ARBA00022722"/>
    </source>
</evidence>
<evidence type="ECO:0000256" key="6">
    <source>
        <dbReference type="ARBA" id="ARBA00022918"/>
    </source>
</evidence>
<organism evidence="9 10">
    <name type="scientific">Sulfitobacter pontiacus</name>
    <dbReference type="NCBI Taxonomy" id="60137"/>
    <lineage>
        <taxon>Bacteria</taxon>
        <taxon>Pseudomonadati</taxon>
        <taxon>Pseudomonadota</taxon>
        <taxon>Alphaproteobacteria</taxon>
        <taxon>Rhodobacterales</taxon>
        <taxon>Roseobacteraceae</taxon>
        <taxon>Sulfitobacter</taxon>
    </lineage>
</organism>
<dbReference type="GO" id="GO:0003677">
    <property type="term" value="F:DNA binding"/>
    <property type="evidence" value="ECO:0007669"/>
    <property type="project" value="InterPro"/>
</dbReference>
<dbReference type="EMBL" id="FNNB01000003">
    <property type="protein sequence ID" value="SDW75064.1"/>
    <property type="molecule type" value="Genomic_DNA"/>
</dbReference>
<dbReference type="PROSITE" id="PS51702">
    <property type="entry name" value="HTH_MU"/>
    <property type="match status" value="1"/>
</dbReference>
<dbReference type="GO" id="GO:0004519">
    <property type="term" value="F:endonuclease activity"/>
    <property type="evidence" value="ECO:0007669"/>
    <property type="project" value="UniProtKB-KW"/>
</dbReference>
<dbReference type="STRING" id="60137.SAMN04488041_103140"/>
<feature type="domain" description="Integrase catalytic" evidence="7">
    <location>
        <begin position="272"/>
        <end position="465"/>
    </location>
</feature>
<evidence type="ECO:0000256" key="1">
    <source>
        <dbReference type="ARBA" id="ARBA00022679"/>
    </source>
</evidence>
<dbReference type="PROSITE" id="PS50994">
    <property type="entry name" value="INTEGRASE"/>
    <property type="match status" value="1"/>
</dbReference>
<evidence type="ECO:0000313" key="10">
    <source>
        <dbReference type="Proteomes" id="UP000183076"/>
    </source>
</evidence>
<evidence type="ECO:0000256" key="5">
    <source>
        <dbReference type="ARBA" id="ARBA00022801"/>
    </source>
</evidence>
<proteinExistence type="predicted"/>
<keyword evidence="6" id="KW-0695">RNA-directed DNA polymerase</keyword>
<dbReference type="Proteomes" id="UP000183076">
    <property type="component" value="Unassembled WGS sequence"/>
</dbReference>
<dbReference type="PANTHER" id="PTHR41694:SF3">
    <property type="entry name" value="RNA-DIRECTED DNA POLYMERASE-RELATED"/>
    <property type="match status" value="1"/>
</dbReference>
<dbReference type="GO" id="GO:0003964">
    <property type="term" value="F:RNA-directed DNA polymerase activity"/>
    <property type="evidence" value="ECO:0007669"/>
    <property type="project" value="UniProtKB-KW"/>
</dbReference>
<dbReference type="InterPro" id="IPR036397">
    <property type="entry name" value="RNaseH_sf"/>
</dbReference>
<dbReference type="GO" id="GO:0015074">
    <property type="term" value="P:DNA integration"/>
    <property type="evidence" value="ECO:0007669"/>
    <property type="project" value="InterPro"/>
</dbReference>
<gene>
    <name evidence="9" type="ORF">SAMN04488041_103140</name>
</gene>
<keyword evidence="4" id="KW-0255">Endonuclease</keyword>
<dbReference type="Gene3D" id="1.10.10.10">
    <property type="entry name" value="Winged helix-like DNA-binding domain superfamily/Winged helix DNA-binding domain"/>
    <property type="match status" value="1"/>
</dbReference>
<dbReference type="Pfam" id="PF02316">
    <property type="entry name" value="HTH_Tnp_Mu_1"/>
    <property type="match status" value="1"/>
</dbReference>
<evidence type="ECO:0000259" key="8">
    <source>
        <dbReference type="PROSITE" id="PS51702"/>
    </source>
</evidence>
<dbReference type="InterPro" id="IPR012337">
    <property type="entry name" value="RNaseH-like_sf"/>
</dbReference>
<dbReference type="InterPro" id="IPR001584">
    <property type="entry name" value="Integrase_cat-core"/>
</dbReference>